<dbReference type="PANTHER" id="PTHR30032">
    <property type="entry name" value="N-ACETYLMURAMOYL-L-ALANINE AMIDASE-RELATED"/>
    <property type="match status" value="1"/>
</dbReference>
<dbReference type="GO" id="GO:0030435">
    <property type="term" value="P:sporulation resulting in formation of a cellular spore"/>
    <property type="evidence" value="ECO:0007669"/>
    <property type="project" value="InterPro"/>
</dbReference>
<dbReference type="InterPro" id="IPR013693">
    <property type="entry name" value="SpoIID/LytB_N"/>
</dbReference>
<dbReference type="STRING" id="341036.SAMN05660649_01889"/>
<dbReference type="GO" id="GO:0030288">
    <property type="term" value="C:outer membrane-bounded periplasmic space"/>
    <property type="evidence" value="ECO:0007669"/>
    <property type="project" value="TreeGrafter"/>
</dbReference>
<proteinExistence type="predicted"/>
<dbReference type="InterPro" id="IPR051922">
    <property type="entry name" value="Bact_Sporulation_Assoc"/>
</dbReference>
<dbReference type="PANTHER" id="PTHR30032:SF4">
    <property type="entry name" value="AMIDASE ENHANCER"/>
    <property type="match status" value="1"/>
</dbReference>
<keyword evidence="3" id="KW-1185">Reference proteome</keyword>
<dbReference type="NCBIfam" id="TIGR02669">
    <property type="entry name" value="SpoIID_LytB"/>
    <property type="match status" value="1"/>
</dbReference>
<protein>
    <submittedName>
        <fullName evidence="2">Stage II sporulation protein D</fullName>
    </submittedName>
</protein>
<name>A0A1I2SLS9_9FIRM</name>
<evidence type="ECO:0000259" key="1">
    <source>
        <dbReference type="Pfam" id="PF08486"/>
    </source>
</evidence>
<sequence length="467" mass="50842">MPVNRWLLNLMFALLLLIYPAGPAAGEVKVYPETIRVGILQDVPSVTFDLSGMYRLVDENSGKVIADNAGESSWTAEAGRAGIVLMRNGSLYGEYVGPVIAEEKKVRFGIETGDGSLVQHDNLLGFAVSSGSEVDLRFLGKDTGTIYYVDGSGEVNRLAASESTGLVSINKNNQQKPYRGSLEIRRIGSLITAINELPIEEYLYGVVPAEMPVMFPIEALKAQAVTARSYIISQLGSYASYGFDVLDNQSNNIYGGFNQENPVSTRAVEETRGLVLVYRGQPVAAFYHASSGGFTDNSEDVWTNALGYIKAKPDPADANDKYYHWSVTYSASQLAQMVNSQLKTYWPDMNSYSSVTDLQEIESTAGGRVKKLLILGMDTNGSPQQVMVFNAERVRTILSLKSAMFTLSKTDDPDGNLSSVTITGNGWGHGLGMSQWGAAGLAGQGYSFQDILQYYYTGVDLVTYYGK</sequence>
<accession>A0A1I2SLS9</accession>
<organism evidence="2 3">
    <name type="scientific">Desulfotruncus arcticus DSM 17038</name>
    <dbReference type="NCBI Taxonomy" id="1121424"/>
    <lineage>
        <taxon>Bacteria</taxon>
        <taxon>Bacillati</taxon>
        <taxon>Bacillota</taxon>
        <taxon>Clostridia</taxon>
        <taxon>Eubacteriales</taxon>
        <taxon>Desulfallaceae</taxon>
        <taxon>Desulfotruncus</taxon>
    </lineage>
</organism>
<dbReference type="InterPro" id="IPR013486">
    <property type="entry name" value="SpoIID/LytB"/>
</dbReference>
<evidence type="ECO:0000313" key="2">
    <source>
        <dbReference type="EMBL" id="SFG51226.1"/>
    </source>
</evidence>
<dbReference type="Pfam" id="PF08486">
    <property type="entry name" value="SpoIID"/>
    <property type="match status" value="1"/>
</dbReference>
<dbReference type="Proteomes" id="UP000199337">
    <property type="component" value="Unassembled WGS sequence"/>
</dbReference>
<gene>
    <name evidence="2" type="ORF">SAMN05660649_01889</name>
</gene>
<dbReference type="EMBL" id="FOOX01000005">
    <property type="protein sequence ID" value="SFG51226.1"/>
    <property type="molecule type" value="Genomic_DNA"/>
</dbReference>
<dbReference type="RefSeq" id="WP_165613450.1">
    <property type="nucleotide sequence ID" value="NZ_FOOX01000005.1"/>
</dbReference>
<reference evidence="3" key="1">
    <citation type="submission" date="2016-10" db="EMBL/GenBank/DDBJ databases">
        <authorList>
            <person name="Varghese N."/>
            <person name="Submissions S."/>
        </authorList>
    </citation>
    <scope>NUCLEOTIDE SEQUENCE [LARGE SCALE GENOMIC DNA]</scope>
    <source>
        <strain evidence="3">DSM 17038</strain>
    </source>
</reference>
<feature type="domain" description="Sporulation stage II protein D amidase enhancer LytB N-terminal" evidence="1">
    <location>
        <begin position="191"/>
        <end position="278"/>
    </location>
</feature>
<dbReference type="AlphaFoldDB" id="A0A1I2SLS9"/>
<evidence type="ECO:0000313" key="3">
    <source>
        <dbReference type="Proteomes" id="UP000199337"/>
    </source>
</evidence>